<dbReference type="Gene3D" id="1.10.10.770">
    <property type="match status" value="1"/>
</dbReference>
<keyword evidence="3 10" id="KW-0963">Cytoplasm</keyword>
<dbReference type="GO" id="GO:0004824">
    <property type="term" value="F:lysine-tRNA ligase activity"/>
    <property type="evidence" value="ECO:0007669"/>
    <property type="project" value="UniProtKB-UniRule"/>
</dbReference>
<dbReference type="SUPFAM" id="SSF48163">
    <property type="entry name" value="An anticodon-binding domain of class I aminoacyl-tRNA synthetases"/>
    <property type="match status" value="1"/>
</dbReference>
<dbReference type="PANTHER" id="PTHR37940:SF1">
    <property type="entry name" value="LYSINE--TRNA LIGASE"/>
    <property type="match status" value="1"/>
</dbReference>
<dbReference type="InterPro" id="IPR042078">
    <property type="entry name" value="Lys-tRNA-ligase_SC_fold"/>
</dbReference>
<evidence type="ECO:0000256" key="1">
    <source>
        <dbReference type="ARBA" id="ARBA00004496"/>
    </source>
</evidence>
<dbReference type="Proteomes" id="UP001271789">
    <property type="component" value="Unassembled WGS sequence"/>
</dbReference>
<sequence>MTEITHWADVVAEEVASKRAQNTISTGITPSGHIHIGNMREVVTADAVYRAVKDQGVNPEFYYIADNYDPLRKVYPFLTEEEYAGHVGKPISEIPCPCKQHKSYAEHFLEPFLESMNKLGIHPKVHRTDELYKAGAFAGSIKTALRCRDQIAVILKEVSGKDVLPDWSPFNPICENCLKINTAKVTGFDEEEETVSYTCSCGKSGKVSMTGGGKLTWRVEWPAKWGILGVTVEPFGKDHGSSGGSYDSGVRIAREVFGYEPPYPIVYEWIMLGEQGAMSSSSGVVVSISDMLDVVPPETLRFLIMKTKPEKHIKFDPGQPLLNLVDEYERLRDKEDATGIEKRIVELSKAEGVRQSKIPFKQMVTIYQVAGGDLAQIDKIAKRSGFDEDPEVINQMAKNVGVWLDKYAPPFAKFGVKDTVPVQCASLTNTQRAFLNAFADELSGLQNELTAEDVQRIVYETKTAGTSIAESMVKYAGAAIPESEVDPKNFFAAIYLALLGQTSGPKAGWFLTSFDNAFLIQRFKEAAAYRP</sequence>
<evidence type="ECO:0000256" key="8">
    <source>
        <dbReference type="ARBA" id="ARBA00023146"/>
    </source>
</evidence>
<dbReference type="HAMAP" id="MF_00177">
    <property type="entry name" value="Lys_tRNA_synth_class1"/>
    <property type="match status" value="1"/>
</dbReference>
<comment type="caution">
    <text evidence="11">The sequence shown here is derived from an EMBL/GenBank/DDBJ whole genome shotgun (WGS) entry which is preliminary data.</text>
</comment>
<dbReference type="Gene3D" id="6.10.20.10">
    <property type="entry name" value="Lysine tRNA ligase, stem contact fold domain"/>
    <property type="match status" value="1"/>
</dbReference>
<dbReference type="PANTHER" id="PTHR37940">
    <property type="entry name" value="LYSINE--TRNA LIGASE"/>
    <property type="match status" value="1"/>
</dbReference>
<accession>A0AAE4MHW7</accession>
<dbReference type="EC" id="6.1.1.6" evidence="10"/>
<evidence type="ECO:0000256" key="10">
    <source>
        <dbReference type="HAMAP-Rule" id="MF_00177"/>
    </source>
</evidence>
<keyword evidence="4 10" id="KW-0436">Ligase</keyword>
<keyword evidence="8 10" id="KW-0030">Aminoacyl-tRNA synthetase</keyword>
<dbReference type="GO" id="GO:0000049">
    <property type="term" value="F:tRNA binding"/>
    <property type="evidence" value="ECO:0007669"/>
    <property type="project" value="InterPro"/>
</dbReference>
<dbReference type="InterPro" id="IPR014729">
    <property type="entry name" value="Rossmann-like_a/b/a_fold"/>
</dbReference>
<dbReference type="Gene3D" id="3.40.50.620">
    <property type="entry name" value="HUPs"/>
    <property type="match status" value="2"/>
</dbReference>
<comment type="subcellular location">
    <subcellularLocation>
        <location evidence="1 10">Cytoplasm</location>
    </subcellularLocation>
</comment>
<proteinExistence type="inferred from homology"/>
<dbReference type="GO" id="GO:0006430">
    <property type="term" value="P:lysyl-tRNA aminoacylation"/>
    <property type="evidence" value="ECO:0007669"/>
    <property type="project" value="UniProtKB-UniRule"/>
</dbReference>
<dbReference type="EMBL" id="JAWDKD010000015">
    <property type="protein sequence ID" value="MDV0446892.1"/>
    <property type="molecule type" value="Genomic_DNA"/>
</dbReference>
<protein>
    <recommendedName>
        <fullName evidence="10">Lysine--tRNA ligase</fullName>
        <ecNumber evidence="10">6.1.1.6</ecNumber>
    </recommendedName>
    <alternativeName>
        <fullName evidence="10">Lysyl-tRNA synthetase</fullName>
        <shortName evidence="10">LysRS</shortName>
    </alternativeName>
</protein>
<dbReference type="InterPro" id="IPR020751">
    <property type="entry name" value="aa-tRNA-synth_I_codon-bd_sub2"/>
</dbReference>
<name>A0AAE4MHW7_9EURY</name>
<comment type="similarity">
    <text evidence="2 10">Belongs to the class-I aminoacyl-tRNA synthetase family.</text>
</comment>
<evidence type="ECO:0000256" key="5">
    <source>
        <dbReference type="ARBA" id="ARBA00022741"/>
    </source>
</evidence>
<dbReference type="InterPro" id="IPR008925">
    <property type="entry name" value="aa_tRNA-synth_I_cd-bd_sf"/>
</dbReference>
<dbReference type="NCBIfam" id="TIGR00467">
    <property type="entry name" value="lysS_arch"/>
    <property type="match status" value="1"/>
</dbReference>
<feature type="short sequence motif" description="'KMSKS' region" evidence="10">
    <location>
        <begin position="277"/>
        <end position="281"/>
    </location>
</feature>
<evidence type="ECO:0000313" key="12">
    <source>
        <dbReference type="Proteomes" id="UP001271789"/>
    </source>
</evidence>
<evidence type="ECO:0000256" key="6">
    <source>
        <dbReference type="ARBA" id="ARBA00022840"/>
    </source>
</evidence>
<dbReference type="AlphaFoldDB" id="A0AAE4MHW7"/>
<dbReference type="SUPFAM" id="SSF52374">
    <property type="entry name" value="Nucleotidylyl transferase"/>
    <property type="match status" value="1"/>
</dbReference>
<dbReference type="Pfam" id="PF01921">
    <property type="entry name" value="tRNA-synt_1f"/>
    <property type="match status" value="1"/>
</dbReference>
<dbReference type="InterPro" id="IPR002904">
    <property type="entry name" value="Lys-tRNA-ligase"/>
</dbReference>
<keyword evidence="6 10" id="KW-0067">ATP-binding</keyword>
<dbReference type="RefSeq" id="WP_338099306.1">
    <property type="nucleotide sequence ID" value="NZ_JAWDKD010000015.1"/>
</dbReference>
<feature type="short sequence motif" description="'HIGH' region" evidence="10">
    <location>
        <begin position="30"/>
        <end position="38"/>
    </location>
</feature>
<organism evidence="11 12">
    <name type="scientific">Methanolapillus africanus</name>
    <dbReference type="NCBI Taxonomy" id="3028297"/>
    <lineage>
        <taxon>Archaea</taxon>
        <taxon>Methanobacteriati</taxon>
        <taxon>Methanobacteriota</taxon>
        <taxon>Stenosarchaea group</taxon>
        <taxon>Methanomicrobia</taxon>
        <taxon>Methanosarcinales</taxon>
        <taxon>Methanosarcinaceae</taxon>
        <taxon>Methanolapillus</taxon>
    </lineage>
</organism>
<evidence type="ECO:0000256" key="7">
    <source>
        <dbReference type="ARBA" id="ARBA00022917"/>
    </source>
</evidence>
<evidence type="ECO:0000256" key="4">
    <source>
        <dbReference type="ARBA" id="ARBA00022598"/>
    </source>
</evidence>
<keyword evidence="12" id="KW-1185">Reference proteome</keyword>
<dbReference type="GO" id="GO:0005524">
    <property type="term" value="F:ATP binding"/>
    <property type="evidence" value="ECO:0007669"/>
    <property type="project" value="UniProtKB-UniRule"/>
</dbReference>
<reference evidence="11" key="1">
    <citation type="submission" date="2023-06" db="EMBL/GenBank/DDBJ databases">
        <title>Genome sequence of Methanosarcinaceae archaeon Ag5.</title>
        <authorList>
            <person name="Protasov E."/>
            <person name="Platt K."/>
            <person name="Poehlein A."/>
            <person name="Daniel R."/>
            <person name="Brune A."/>
        </authorList>
    </citation>
    <scope>NUCLEOTIDE SEQUENCE</scope>
    <source>
        <strain evidence="11">Ag5</strain>
    </source>
</reference>
<comment type="catalytic activity">
    <reaction evidence="9 10">
        <text>tRNA(Lys) + L-lysine + ATP = L-lysyl-tRNA(Lys) + AMP + diphosphate</text>
        <dbReference type="Rhea" id="RHEA:20792"/>
        <dbReference type="Rhea" id="RHEA-COMP:9696"/>
        <dbReference type="Rhea" id="RHEA-COMP:9697"/>
        <dbReference type="ChEBI" id="CHEBI:30616"/>
        <dbReference type="ChEBI" id="CHEBI:32551"/>
        <dbReference type="ChEBI" id="CHEBI:33019"/>
        <dbReference type="ChEBI" id="CHEBI:78442"/>
        <dbReference type="ChEBI" id="CHEBI:78529"/>
        <dbReference type="ChEBI" id="CHEBI:456215"/>
        <dbReference type="EC" id="6.1.1.6"/>
    </reaction>
</comment>
<keyword evidence="5 10" id="KW-0547">Nucleotide-binding</keyword>
<comment type="caution">
    <text evidence="10">Lacks conserved residue(s) required for the propagation of feature annotation.</text>
</comment>
<gene>
    <name evidence="10 11" type="primary">lysS</name>
    <name evidence="11" type="ORF">MsAg5_07550</name>
</gene>
<dbReference type="Gene3D" id="1.10.10.350">
    <property type="match status" value="1"/>
</dbReference>
<dbReference type="PROSITE" id="PS00178">
    <property type="entry name" value="AA_TRNA_LIGASE_I"/>
    <property type="match status" value="1"/>
</dbReference>
<evidence type="ECO:0000256" key="2">
    <source>
        <dbReference type="ARBA" id="ARBA00005594"/>
    </source>
</evidence>
<dbReference type="InterPro" id="IPR001412">
    <property type="entry name" value="aa-tRNA-synth_I_CS"/>
</dbReference>
<dbReference type="GO" id="GO:0005737">
    <property type="term" value="C:cytoplasm"/>
    <property type="evidence" value="ECO:0007669"/>
    <property type="project" value="UniProtKB-SubCell"/>
</dbReference>
<keyword evidence="7 10" id="KW-0648">Protein biosynthesis</keyword>
<evidence type="ECO:0000256" key="3">
    <source>
        <dbReference type="ARBA" id="ARBA00022490"/>
    </source>
</evidence>
<evidence type="ECO:0000313" key="11">
    <source>
        <dbReference type="EMBL" id="MDV0446892.1"/>
    </source>
</evidence>
<evidence type="ECO:0000256" key="9">
    <source>
        <dbReference type="ARBA" id="ARBA00048573"/>
    </source>
</evidence>